<dbReference type="GO" id="GO:0006749">
    <property type="term" value="P:glutathione metabolic process"/>
    <property type="evidence" value="ECO:0007669"/>
    <property type="project" value="TreeGrafter"/>
</dbReference>
<dbReference type="PANTHER" id="PTHR11365">
    <property type="entry name" value="5-OXOPROLINASE RELATED"/>
    <property type="match status" value="1"/>
</dbReference>
<name>A0A2P7SJG0_9HYPH</name>
<dbReference type="InterPro" id="IPR045079">
    <property type="entry name" value="Oxoprolinase-like"/>
</dbReference>
<organism evidence="2 3">
    <name type="scientific">Kumtagia ephedrae</name>
    <dbReference type="NCBI Taxonomy" id="2116701"/>
    <lineage>
        <taxon>Bacteria</taxon>
        <taxon>Pseudomonadati</taxon>
        <taxon>Pseudomonadota</taxon>
        <taxon>Alphaproteobacteria</taxon>
        <taxon>Hyphomicrobiales</taxon>
        <taxon>Phyllobacteriaceae</taxon>
        <taxon>Kumtagia</taxon>
    </lineage>
</organism>
<evidence type="ECO:0000313" key="3">
    <source>
        <dbReference type="Proteomes" id="UP000241229"/>
    </source>
</evidence>
<dbReference type="RefSeq" id="WP_106771743.1">
    <property type="nucleotide sequence ID" value="NZ_PXYK01000006.1"/>
</dbReference>
<protein>
    <submittedName>
        <fullName evidence="2">5-oxoprolinase</fullName>
    </submittedName>
</protein>
<dbReference type="PANTHER" id="PTHR11365:SF23">
    <property type="entry name" value="HYPOTHETICAL 5-OXOPROLINASE (EUROFUNG)-RELATED"/>
    <property type="match status" value="1"/>
</dbReference>
<evidence type="ECO:0000313" key="2">
    <source>
        <dbReference type="EMBL" id="PSJ62642.1"/>
    </source>
</evidence>
<dbReference type="AlphaFoldDB" id="A0A2P7SJG0"/>
<gene>
    <name evidence="2" type="ORF">C7I84_08580</name>
</gene>
<dbReference type="EMBL" id="PXYK01000006">
    <property type="protein sequence ID" value="PSJ62642.1"/>
    <property type="molecule type" value="Genomic_DNA"/>
</dbReference>
<keyword evidence="3" id="KW-1185">Reference proteome</keyword>
<sequence>MDAINTSDLDIADRRVDPFLMSVLKSRFEAIVREMTLVVMRASRSAVIKNARDFSCAILTFDHKLVSVEDALPIHVMSMDMATRPLTELFDDIARGDIFLNNCPYTGGTHHADLIMAMPVFHEGEPLFWVVALSHHADTGAPVPSTYLPFAKNIFEEGLHFPCVRVAQDYREKQDILRIGTMRNRVPDMWLGDVRAQIGACRTGERRIGELFARYGRDTIMGFVEDWFDYGARCAKAAIAKLPAGSYTYETRHDPVPGVAEEGIPVRVTIHVDPEKGEIVVDARDNIDNVAGGLNLSENTATGSCRIGVFNNLDESVPHNEGAKSQIKVLLREGSVVGKPKYPVGTSVATTNVNDRLMIAGNCVFAEMGAPHGQAESGNHLPAGVGVISGHDPFKNGKPYVNQVFVGYAGGGARHGFDGWLTYCGPANAGLIQLDSVEVDESMYPIVIERRGVLPGSQGFGEFEGAPAMAGVFYPLDHDMTIVYAADGTSFPPRGVLGGGDGKESESIKLAGSERVVLPAFAEETIEEGAKIAFTACGGGGYGDPLKRDPRRVAATVNRGWLSREAAETVYKVALVEGGELGVLVVDEARTRTLRAA</sequence>
<dbReference type="Proteomes" id="UP000241229">
    <property type="component" value="Unassembled WGS sequence"/>
</dbReference>
<accession>A0A2P7SJG0</accession>
<feature type="domain" description="Hydantoinase B/oxoprolinase" evidence="1">
    <location>
        <begin position="17"/>
        <end position="545"/>
    </location>
</feature>
<comment type="caution">
    <text evidence="2">The sequence shown here is derived from an EMBL/GenBank/DDBJ whole genome shotgun (WGS) entry which is preliminary data.</text>
</comment>
<dbReference type="GO" id="GO:0017168">
    <property type="term" value="F:5-oxoprolinase (ATP-hydrolyzing) activity"/>
    <property type="evidence" value="ECO:0007669"/>
    <property type="project" value="TreeGrafter"/>
</dbReference>
<dbReference type="InterPro" id="IPR003692">
    <property type="entry name" value="Hydantoinase_B"/>
</dbReference>
<proteinExistence type="predicted"/>
<dbReference type="OrthoDB" id="9761586at2"/>
<evidence type="ECO:0000259" key="1">
    <source>
        <dbReference type="Pfam" id="PF02538"/>
    </source>
</evidence>
<dbReference type="Pfam" id="PF02538">
    <property type="entry name" value="Hydantoinase_B"/>
    <property type="match status" value="1"/>
</dbReference>
<reference evidence="2 3" key="1">
    <citation type="submission" date="2018-03" db="EMBL/GenBank/DDBJ databases">
        <title>The draft genome of Mesorhizobium sp. 6GN-30.</title>
        <authorList>
            <person name="Liu L."/>
            <person name="Li L."/>
            <person name="Wang T."/>
            <person name="Zhang X."/>
            <person name="Liang L."/>
        </authorList>
    </citation>
    <scope>NUCLEOTIDE SEQUENCE [LARGE SCALE GENOMIC DNA]</scope>
    <source>
        <strain evidence="2 3">6GN30</strain>
    </source>
</reference>
<dbReference type="GO" id="GO:0005829">
    <property type="term" value="C:cytosol"/>
    <property type="evidence" value="ECO:0007669"/>
    <property type="project" value="TreeGrafter"/>
</dbReference>